<accession>A0A6A6S4T3</accession>
<evidence type="ECO:0000313" key="5">
    <source>
        <dbReference type="EMBL" id="KAF2642570.1"/>
    </source>
</evidence>
<evidence type="ECO:0000256" key="1">
    <source>
        <dbReference type="ARBA" id="ARBA00006721"/>
    </source>
</evidence>
<comment type="similarity">
    <text evidence="1">Belongs to the glycosyltransferase 25 family.</text>
</comment>
<dbReference type="InterPro" id="IPR050757">
    <property type="entry name" value="Collagen_mod_GT25"/>
</dbReference>
<organism evidence="5 6">
    <name type="scientific">Massarina eburnea CBS 473.64</name>
    <dbReference type="NCBI Taxonomy" id="1395130"/>
    <lineage>
        <taxon>Eukaryota</taxon>
        <taxon>Fungi</taxon>
        <taxon>Dikarya</taxon>
        <taxon>Ascomycota</taxon>
        <taxon>Pezizomycotina</taxon>
        <taxon>Dothideomycetes</taxon>
        <taxon>Pleosporomycetidae</taxon>
        <taxon>Pleosporales</taxon>
        <taxon>Massarineae</taxon>
        <taxon>Massarinaceae</taxon>
        <taxon>Massarina</taxon>
    </lineage>
</organism>
<evidence type="ECO:0000256" key="4">
    <source>
        <dbReference type="SAM" id="SignalP"/>
    </source>
</evidence>
<dbReference type="PANTHER" id="PTHR10730:SF53">
    <property type="entry name" value="GLYCOSYLTRANSFERASE 25 FAMILY MEMBER"/>
    <property type="match status" value="1"/>
</dbReference>
<dbReference type="AlphaFoldDB" id="A0A6A6S4T3"/>
<gene>
    <name evidence="5" type="ORF">P280DRAFT_516348</name>
</gene>
<keyword evidence="2" id="KW-0328">Glycosyltransferase</keyword>
<sequence length="399" mass="45566">MSTRRRHIRVLPPVFLLLALLTLFVKLRSQGEYLRSRRTQVEYNENVLLDDINNATLGFEKIFVINLPIRTDRKDAMTLAASFSNLTLNWIDGVSGSTVPERTLPLEEYKTPPGESERGSWRAHMNALQAITENGHASALIMEDDQDWDLRLREQLQTFALGVTTLVQPLRISRGKTQTYADPSFPEPDAVNKITTITHPNLPTTIPPSISPYGDNWDILWLGHCGMAIPERATTTHSKGIVILHSDSTVPGRRDLTTDLKSDGGPNLLRIAYPEHTRLIHHAYRPVCSTAYAVSQRGARKILYELGVRKYTSQFDNQLRELCDGEKMRETRLVCLTSQPSYFSHWRARGREEKDSDIAETKGEWRDKGESVNIRWSVRQNLGRFVRGEGEWEDQYPDR</sequence>
<keyword evidence="4" id="KW-0732">Signal</keyword>
<dbReference type="CDD" id="cd06532">
    <property type="entry name" value="Glyco_transf_25"/>
    <property type="match status" value="1"/>
</dbReference>
<protein>
    <submittedName>
        <fullName evidence="5">Glycosyltransferase family 25 protein</fullName>
    </submittedName>
</protein>
<evidence type="ECO:0000256" key="3">
    <source>
        <dbReference type="ARBA" id="ARBA00022679"/>
    </source>
</evidence>
<feature type="chain" id="PRO_5025475937" evidence="4">
    <location>
        <begin position="30"/>
        <end position="399"/>
    </location>
</feature>
<dbReference type="InterPro" id="IPR002654">
    <property type="entry name" value="Glyco_trans_25"/>
</dbReference>
<dbReference type="GO" id="GO:0016740">
    <property type="term" value="F:transferase activity"/>
    <property type="evidence" value="ECO:0007669"/>
    <property type="project" value="UniProtKB-KW"/>
</dbReference>
<reference evidence="5" key="1">
    <citation type="journal article" date="2020" name="Stud. Mycol.">
        <title>101 Dothideomycetes genomes: a test case for predicting lifestyles and emergence of pathogens.</title>
        <authorList>
            <person name="Haridas S."/>
            <person name="Albert R."/>
            <person name="Binder M."/>
            <person name="Bloem J."/>
            <person name="Labutti K."/>
            <person name="Salamov A."/>
            <person name="Andreopoulos B."/>
            <person name="Baker S."/>
            <person name="Barry K."/>
            <person name="Bills G."/>
            <person name="Bluhm B."/>
            <person name="Cannon C."/>
            <person name="Castanera R."/>
            <person name="Culley D."/>
            <person name="Daum C."/>
            <person name="Ezra D."/>
            <person name="Gonzalez J."/>
            <person name="Henrissat B."/>
            <person name="Kuo A."/>
            <person name="Liang C."/>
            <person name="Lipzen A."/>
            <person name="Lutzoni F."/>
            <person name="Magnuson J."/>
            <person name="Mondo S."/>
            <person name="Nolan M."/>
            <person name="Ohm R."/>
            <person name="Pangilinan J."/>
            <person name="Park H.-J."/>
            <person name="Ramirez L."/>
            <person name="Alfaro M."/>
            <person name="Sun H."/>
            <person name="Tritt A."/>
            <person name="Yoshinaga Y."/>
            <person name="Zwiers L.-H."/>
            <person name="Turgeon B."/>
            <person name="Goodwin S."/>
            <person name="Spatafora J."/>
            <person name="Crous P."/>
            <person name="Grigoriev I."/>
        </authorList>
    </citation>
    <scope>NUCLEOTIDE SEQUENCE</scope>
    <source>
        <strain evidence="5">CBS 473.64</strain>
    </source>
</reference>
<evidence type="ECO:0000256" key="2">
    <source>
        <dbReference type="ARBA" id="ARBA00022676"/>
    </source>
</evidence>
<keyword evidence="3 5" id="KW-0808">Transferase</keyword>
<dbReference type="PANTHER" id="PTHR10730">
    <property type="entry name" value="PROCOLLAGEN-LYSINE,2-OXOGLUTARATE 5-DIOXYGENASE/GLYCOSYLTRANSFERASE 25 FAMILY MEMBER"/>
    <property type="match status" value="1"/>
</dbReference>
<dbReference type="Proteomes" id="UP000799753">
    <property type="component" value="Unassembled WGS sequence"/>
</dbReference>
<dbReference type="EMBL" id="MU006781">
    <property type="protein sequence ID" value="KAF2642570.1"/>
    <property type="molecule type" value="Genomic_DNA"/>
</dbReference>
<name>A0A6A6S4T3_9PLEO</name>
<feature type="signal peptide" evidence="4">
    <location>
        <begin position="1"/>
        <end position="29"/>
    </location>
</feature>
<keyword evidence="6" id="KW-1185">Reference proteome</keyword>
<evidence type="ECO:0000313" key="6">
    <source>
        <dbReference type="Proteomes" id="UP000799753"/>
    </source>
</evidence>
<proteinExistence type="inferred from homology"/>
<dbReference type="OrthoDB" id="47375at2759"/>